<dbReference type="AlphaFoldDB" id="A0A1Z8BBZ8"/>
<dbReference type="Proteomes" id="UP000196102">
    <property type="component" value="Unassembled WGS sequence"/>
</dbReference>
<evidence type="ECO:0008006" key="3">
    <source>
        <dbReference type="Google" id="ProtNLM"/>
    </source>
</evidence>
<dbReference type="EMBL" id="MAAX01000029">
    <property type="protein sequence ID" value="OUS20114.1"/>
    <property type="molecule type" value="Genomic_DNA"/>
</dbReference>
<accession>A0A1Z8BBZ8</accession>
<name>A0A1Z8BBZ8_9FLAO</name>
<evidence type="ECO:0000313" key="2">
    <source>
        <dbReference type="Proteomes" id="UP000196102"/>
    </source>
</evidence>
<comment type="caution">
    <text evidence="1">The sequence shown here is derived from an EMBL/GenBank/DDBJ whole genome shotgun (WGS) entry which is preliminary data.</text>
</comment>
<sequence length="101" mass="11667">MLLLVDQWQLGIDELTLFIRKWQKKPEYIYTASNDTGIKGPPVIFPQHCFSDLSQLKRGHGAKSVIDQHTKILRSIRMPAAFIDLDTPKQLTELKKLYNTN</sequence>
<proteinExistence type="predicted"/>
<reference evidence="1 2" key="1">
    <citation type="journal article" date="2017" name="Proc. Natl. Acad. Sci. U.S.A.">
        <title>Simulation of Deepwater Horizon oil plume reveals substrate specialization within a complex community of hydrocarbon-degraders.</title>
        <authorList>
            <person name="Hu P."/>
            <person name="Dubinsky E.A."/>
            <person name="Probst A.J."/>
            <person name="Wang J."/>
            <person name="Sieber C.M.K."/>
            <person name="Tom L.M."/>
            <person name="Gardinali P."/>
            <person name="Banfield J.F."/>
            <person name="Atlas R.M."/>
            <person name="Andersen G.L."/>
        </authorList>
    </citation>
    <scope>NUCLEOTIDE SEQUENCE [LARGE SCALE GENOMIC DNA]</scope>
    <source>
        <strain evidence="1">35_9_T64</strain>
    </source>
</reference>
<gene>
    <name evidence="1" type="ORF">A9Q93_02020</name>
</gene>
<evidence type="ECO:0000313" key="1">
    <source>
        <dbReference type="EMBL" id="OUS20114.1"/>
    </source>
</evidence>
<dbReference type="Gene3D" id="3.90.550.10">
    <property type="entry name" value="Spore Coat Polysaccharide Biosynthesis Protein SpsA, Chain A"/>
    <property type="match status" value="1"/>
</dbReference>
<organism evidence="1 2">
    <name type="scientific">Nonlabens dokdonensis</name>
    <dbReference type="NCBI Taxonomy" id="328515"/>
    <lineage>
        <taxon>Bacteria</taxon>
        <taxon>Pseudomonadati</taxon>
        <taxon>Bacteroidota</taxon>
        <taxon>Flavobacteriia</taxon>
        <taxon>Flavobacteriales</taxon>
        <taxon>Flavobacteriaceae</taxon>
        <taxon>Nonlabens</taxon>
    </lineage>
</organism>
<dbReference type="InterPro" id="IPR029044">
    <property type="entry name" value="Nucleotide-diphossugar_trans"/>
</dbReference>
<protein>
    <recommendedName>
        <fullName evidence="3">MobA-like NTP transferase domain-containing protein</fullName>
    </recommendedName>
</protein>